<protein>
    <submittedName>
        <fullName evidence="2">Uncharacterized protein</fullName>
    </submittedName>
</protein>
<gene>
    <name evidence="2" type="ORF">GRJ2_003062100</name>
</gene>
<comment type="caution">
    <text evidence="2">The sequence shown here is derived from an EMBL/GenBank/DDBJ whole genome shotgun (WGS) entry which is preliminary data.</text>
</comment>
<dbReference type="Proteomes" id="UP001623348">
    <property type="component" value="Unassembled WGS sequence"/>
</dbReference>
<feature type="compositionally biased region" description="Polar residues" evidence="1">
    <location>
        <begin position="57"/>
        <end position="66"/>
    </location>
</feature>
<proteinExistence type="predicted"/>
<evidence type="ECO:0000313" key="3">
    <source>
        <dbReference type="Proteomes" id="UP001623348"/>
    </source>
</evidence>
<sequence length="66" mass="6884">MPDGSKMDLLLAKAKPISNSGNSLEAQVVPVSPPPMQLSSPEPPANIRPGGRPLAVSHQQNGDRMA</sequence>
<dbReference type="EMBL" id="BAAFJT010000040">
    <property type="protein sequence ID" value="GAB0205965.1"/>
    <property type="molecule type" value="Genomic_DNA"/>
</dbReference>
<accession>A0ABC9Y9K2</accession>
<keyword evidence="3" id="KW-1185">Reference proteome</keyword>
<feature type="compositionally biased region" description="Pro residues" evidence="1">
    <location>
        <begin position="31"/>
        <end position="46"/>
    </location>
</feature>
<evidence type="ECO:0000256" key="1">
    <source>
        <dbReference type="SAM" id="MobiDB-lite"/>
    </source>
</evidence>
<dbReference type="AlphaFoldDB" id="A0ABC9Y9K2"/>
<organism evidence="2 3">
    <name type="scientific">Grus japonensis</name>
    <name type="common">Japanese crane</name>
    <name type="synonym">Red-crowned crane</name>
    <dbReference type="NCBI Taxonomy" id="30415"/>
    <lineage>
        <taxon>Eukaryota</taxon>
        <taxon>Metazoa</taxon>
        <taxon>Chordata</taxon>
        <taxon>Craniata</taxon>
        <taxon>Vertebrata</taxon>
        <taxon>Euteleostomi</taxon>
        <taxon>Archelosauria</taxon>
        <taxon>Archosauria</taxon>
        <taxon>Dinosauria</taxon>
        <taxon>Saurischia</taxon>
        <taxon>Theropoda</taxon>
        <taxon>Coelurosauria</taxon>
        <taxon>Aves</taxon>
        <taxon>Neognathae</taxon>
        <taxon>Neoaves</taxon>
        <taxon>Gruiformes</taxon>
        <taxon>Gruidae</taxon>
        <taxon>Grus</taxon>
    </lineage>
</organism>
<name>A0ABC9Y9K2_GRUJA</name>
<evidence type="ECO:0000313" key="2">
    <source>
        <dbReference type="EMBL" id="GAB0205965.1"/>
    </source>
</evidence>
<feature type="region of interest" description="Disordered" evidence="1">
    <location>
        <begin position="15"/>
        <end position="66"/>
    </location>
</feature>
<reference evidence="2 3" key="1">
    <citation type="submission" date="2024-06" db="EMBL/GenBank/DDBJ databases">
        <title>The draft genome of Grus japonensis, version 3.</title>
        <authorList>
            <person name="Nabeshima K."/>
            <person name="Suzuki S."/>
            <person name="Onuma M."/>
        </authorList>
    </citation>
    <scope>NUCLEOTIDE SEQUENCE [LARGE SCALE GENOMIC DNA]</scope>
    <source>
        <strain evidence="2 3">451A</strain>
    </source>
</reference>